<keyword evidence="2" id="KW-1185">Reference proteome</keyword>
<protein>
    <submittedName>
        <fullName evidence="1">Uncharacterized protein</fullName>
    </submittedName>
</protein>
<dbReference type="Gene3D" id="3.20.170.30">
    <property type="match status" value="1"/>
</dbReference>
<reference evidence="1 2" key="1">
    <citation type="submission" date="2019-04" db="EMBL/GenBank/DDBJ databases">
        <title>Draft genome sequence of Youngimonas vesicularis.</title>
        <authorList>
            <person name="Hameed A."/>
        </authorList>
    </citation>
    <scope>NUCLEOTIDE SEQUENCE [LARGE SCALE GENOMIC DNA]</scope>
    <source>
        <strain evidence="1 2">CC-AMW-E</strain>
    </source>
</reference>
<dbReference type="InterPro" id="IPR042081">
    <property type="entry name" value="RNA_2'-PTrans_C"/>
</dbReference>
<evidence type="ECO:0000313" key="1">
    <source>
        <dbReference type="EMBL" id="THD72041.1"/>
    </source>
</evidence>
<organism evidence="1 2">
    <name type="scientific">Thalassobius vesicularis</name>
    <dbReference type="NCBI Taxonomy" id="1294297"/>
    <lineage>
        <taxon>Bacteria</taxon>
        <taxon>Pseudomonadati</taxon>
        <taxon>Pseudomonadota</taxon>
        <taxon>Alphaproteobacteria</taxon>
        <taxon>Rhodobacterales</taxon>
        <taxon>Roseobacteraceae</taxon>
        <taxon>Thalassovita</taxon>
    </lineage>
</organism>
<dbReference type="SUPFAM" id="SSF56399">
    <property type="entry name" value="ADP-ribosylation"/>
    <property type="match status" value="1"/>
</dbReference>
<dbReference type="InterPro" id="IPR002745">
    <property type="entry name" value="Ptrans_KptA/Tpt1"/>
</dbReference>
<accession>A0A4S3M6F5</accession>
<name>A0A4S3M6F5_9RHOB</name>
<evidence type="ECO:0000313" key="2">
    <source>
        <dbReference type="Proteomes" id="UP000306113"/>
    </source>
</evidence>
<dbReference type="OrthoDB" id="4537997at2"/>
<dbReference type="Proteomes" id="UP000306113">
    <property type="component" value="Unassembled WGS sequence"/>
</dbReference>
<dbReference type="EMBL" id="SSMD01000009">
    <property type="protein sequence ID" value="THD72041.1"/>
    <property type="molecule type" value="Genomic_DNA"/>
</dbReference>
<comment type="caution">
    <text evidence="1">The sequence shown here is derived from an EMBL/GenBank/DDBJ whole genome shotgun (WGS) entry which is preliminary data.</text>
</comment>
<dbReference type="AlphaFoldDB" id="A0A4S3M6F5"/>
<dbReference type="Pfam" id="PF01885">
    <property type="entry name" value="PTS_2-RNA"/>
    <property type="match status" value="1"/>
</dbReference>
<proteinExistence type="predicted"/>
<sequence>MQPATPPETLYHATTREGATAVLALGLVPEAGAHVRLAVNPGVARQTGGTAVFTVYARTAHDEGQAFWQAEDGSWLTEAVDPGFLYLPPIRGAE</sequence>
<dbReference type="RefSeq" id="WP_136340287.1">
    <property type="nucleotide sequence ID" value="NZ_SSMD01000009.1"/>
</dbReference>
<dbReference type="GO" id="GO:0016740">
    <property type="term" value="F:transferase activity"/>
    <property type="evidence" value="ECO:0007669"/>
    <property type="project" value="InterPro"/>
</dbReference>
<gene>
    <name evidence="1" type="ORF">E7681_16095</name>
</gene>